<dbReference type="AlphaFoldDB" id="A0A7H8N1X0"/>
<dbReference type="GO" id="GO:0032259">
    <property type="term" value="P:methylation"/>
    <property type="evidence" value="ECO:0007669"/>
    <property type="project" value="UniProtKB-KW"/>
</dbReference>
<protein>
    <submittedName>
        <fullName evidence="1">SAM-dependent methyltransferase</fullName>
    </submittedName>
</protein>
<dbReference type="EMBL" id="CP054929">
    <property type="protein sequence ID" value="QKW48359.1"/>
    <property type="molecule type" value="Genomic_DNA"/>
</dbReference>
<organism evidence="1 2">
    <name type="scientific">Streptomyces buecherae</name>
    <dbReference type="NCBI Taxonomy" id="2763006"/>
    <lineage>
        <taxon>Bacteria</taxon>
        <taxon>Bacillati</taxon>
        <taxon>Actinomycetota</taxon>
        <taxon>Actinomycetes</taxon>
        <taxon>Kitasatosporales</taxon>
        <taxon>Streptomycetaceae</taxon>
        <taxon>Streptomyces</taxon>
    </lineage>
</organism>
<dbReference type="Gene3D" id="3.40.50.150">
    <property type="entry name" value="Vaccinia Virus protein VP39"/>
    <property type="match status" value="1"/>
</dbReference>
<dbReference type="GO" id="GO:0008168">
    <property type="term" value="F:methyltransferase activity"/>
    <property type="evidence" value="ECO:0007669"/>
    <property type="project" value="UniProtKB-KW"/>
</dbReference>
<keyword evidence="1" id="KW-0489">Methyltransferase</keyword>
<proteinExistence type="predicted"/>
<dbReference type="CDD" id="cd02440">
    <property type="entry name" value="AdoMet_MTases"/>
    <property type="match status" value="1"/>
</dbReference>
<gene>
    <name evidence="1" type="ORF">HUT08_01020</name>
</gene>
<dbReference type="InterPro" id="IPR006764">
    <property type="entry name" value="SAM_dep_MeTrfase_SAV2177_type"/>
</dbReference>
<accession>A0A7H8N1X0</accession>
<reference evidence="1 2" key="1">
    <citation type="submission" date="2020-06" db="EMBL/GenBank/DDBJ databases">
        <title>Genome mining for natural products.</title>
        <authorList>
            <person name="Zhang B."/>
            <person name="Shi J."/>
            <person name="Ge H."/>
        </authorList>
    </citation>
    <scope>NUCLEOTIDE SEQUENCE [LARGE SCALE GENOMIC DNA]</scope>
    <source>
        <strain evidence="1 2">NA00687</strain>
    </source>
</reference>
<evidence type="ECO:0000313" key="2">
    <source>
        <dbReference type="Proteomes" id="UP000509303"/>
    </source>
</evidence>
<evidence type="ECO:0000313" key="1">
    <source>
        <dbReference type="EMBL" id="QKW48359.1"/>
    </source>
</evidence>
<name>A0A7H8N1X0_9ACTN</name>
<keyword evidence="2" id="KW-1185">Reference proteome</keyword>
<dbReference type="SUPFAM" id="SSF53335">
    <property type="entry name" value="S-adenosyl-L-methionine-dependent methyltransferases"/>
    <property type="match status" value="1"/>
</dbReference>
<dbReference type="InterPro" id="IPR029063">
    <property type="entry name" value="SAM-dependent_MTases_sf"/>
</dbReference>
<dbReference type="PIRSF" id="PIRSF017393">
    <property type="entry name" value="MTase_SAV2177"/>
    <property type="match status" value="1"/>
</dbReference>
<sequence>MAELGRAASRIDTSKPHPARMYDYYLGGKDHYEVDQQAAEKVVEINPGIKTCAGTNRRFMHRATRYLAAAGVRQFLDIGTGIPTEPNLHQVAQSVAPDARVVYADNDPIVLTHAQALLRSTREGRTAYIHADVREPEKILAAQELRETLDMSQPVALSLNALLHFVPDEFHPYDLVERLVAALAPGSYLVLSHVTSDFAPDVWARVVDIYHRGGIPAQTRSRAEVERFFTGLELVEPGVEVPHRWRPDAETDANVTDADVSLYGAVARKP</sequence>
<dbReference type="Pfam" id="PF04672">
    <property type="entry name" value="Methyltransf_19"/>
    <property type="match status" value="1"/>
</dbReference>
<keyword evidence="1" id="KW-0808">Transferase</keyword>
<dbReference type="Proteomes" id="UP000509303">
    <property type="component" value="Chromosome"/>
</dbReference>
<dbReference type="RefSeq" id="WP_176160056.1">
    <property type="nucleotide sequence ID" value="NZ_CP054929.1"/>
</dbReference>